<protein>
    <recommendedName>
        <fullName evidence="3">Nudix hydrolase domain-containing protein</fullName>
    </recommendedName>
</protein>
<dbReference type="Proteomes" id="UP000270296">
    <property type="component" value="Unassembled WGS sequence"/>
</dbReference>
<dbReference type="GO" id="GO:0005634">
    <property type="term" value="C:nucleus"/>
    <property type="evidence" value="ECO:0007669"/>
    <property type="project" value="TreeGrafter"/>
</dbReference>
<dbReference type="PANTHER" id="PTHR12629">
    <property type="entry name" value="DIPHOSPHOINOSITOL POLYPHOSPHATE PHOSPHOHYDROLASE"/>
    <property type="match status" value="1"/>
</dbReference>
<dbReference type="InterPro" id="IPR000086">
    <property type="entry name" value="NUDIX_hydrolase_dom"/>
</dbReference>
<evidence type="ECO:0000259" key="3">
    <source>
        <dbReference type="PROSITE" id="PS51462"/>
    </source>
</evidence>
<keyword evidence="5" id="KW-1185">Reference proteome</keyword>
<proteinExistence type="predicted"/>
<evidence type="ECO:0000256" key="1">
    <source>
        <dbReference type="ARBA" id="ARBA00022723"/>
    </source>
</evidence>
<dbReference type="PANTHER" id="PTHR12629:SF0">
    <property type="entry name" value="DIPHOSPHOINOSITOL-POLYPHOSPHATE DIPHOSPHATASE"/>
    <property type="match status" value="1"/>
</dbReference>
<gene>
    <name evidence="4" type="ORF">SBAD_LOCUS2618</name>
</gene>
<name>A0A3P7Z936_9BILA</name>
<accession>A0A3P7Z936</accession>
<dbReference type="AlphaFoldDB" id="A0A3P7Z936"/>
<evidence type="ECO:0000313" key="4">
    <source>
        <dbReference type="EMBL" id="VDO98326.1"/>
    </source>
</evidence>
<dbReference type="PROSITE" id="PS00893">
    <property type="entry name" value="NUDIX_BOX"/>
    <property type="match status" value="1"/>
</dbReference>
<dbReference type="InterPro" id="IPR020084">
    <property type="entry name" value="NUDIX_hydrolase_CS"/>
</dbReference>
<organism evidence="4 5">
    <name type="scientific">Soboliphyme baturini</name>
    <dbReference type="NCBI Taxonomy" id="241478"/>
    <lineage>
        <taxon>Eukaryota</taxon>
        <taxon>Metazoa</taxon>
        <taxon>Ecdysozoa</taxon>
        <taxon>Nematoda</taxon>
        <taxon>Enoplea</taxon>
        <taxon>Dorylaimia</taxon>
        <taxon>Dioctophymatida</taxon>
        <taxon>Dioctophymatoidea</taxon>
        <taxon>Soboliphymatidae</taxon>
        <taxon>Soboliphyme</taxon>
    </lineage>
</organism>
<dbReference type="EMBL" id="UZAM01007321">
    <property type="protein sequence ID" value="VDO98326.1"/>
    <property type="molecule type" value="Genomic_DNA"/>
</dbReference>
<keyword evidence="1" id="KW-0479">Metal-binding</keyword>
<dbReference type="Gene3D" id="3.90.79.10">
    <property type="entry name" value="Nucleoside Triphosphate Pyrophosphohydrolase"/>
    <property type="match status" value="1"/>
</dbReference>
<dbReference type="Pfam" id="PF00293">
    <property type="entry name" value="NUDIX"/>
    <property type="match status" value="1"/>
</dbReference>
<dbReference type="PROSITE" id="PS51462">
    <property type="entry name" value="NUDIX"/>
    <property type="match status" value="1"/>
</dbReference>
<evidence type="ECO:0000256" key="2">
    <source>
        <dbReference type="ARBA" id="ARBA00022801"/>
    </source>
</evidence>
<dbReference type="InterPro" id="IPR015797">
    <property type="entry name" value="NUDIX_hydrolase-like_dom_sf"/>
</dbReference>
<feature type="domain" description="Nudix hydrolase" evidence="3">
    <location>
        <begin position="10"/>
        <end position="129"/>
    </location>
</feature>
<dbReference type="GO" id="GO:0005737">
    <property type="term" value="C:cytoplasm"/>
    <property type="evidence" value="ECO:0007669"/>
    <property type="project" value="TreeGrafter"/>
</dbReference>
<evidence type="ECO:0000313" key="5">
    <source>
        <dbReference type="Proteomes" id="UP000270296"/>
    </source>
</evidence>
<dbReference type="GO" id="GO:0046872">
    <property type="term" value="F:metal ion binding"/>
    <property type="evidence" value="ECO:0007669"/>
    <property type="project" value="UniProtKB-KW"/>
</dbReference>
<dbReference type="OrthoDB" id="2011998at2759"/>
<sequence length="129" mass="13992">MLRPWQPKRLRRNQVLVADISQLASLARSLVTLILLVTSSRDPNTWVVPGGGIEKNESSMTAACREAFEEAGVRGLIVTFLGEFTVSSVISTSGLTCFDSGEAVAVHRDILEHLCLAGHVETREPTNST</sequence>
<reference evidence="4 5" key="1">
    <citation type="submission" date="2018-11" db="EMBL/GenBank/DDBJ databases">
        <authorList>
            <consortium name="Pathogen Informatics"/>
        </authorList>
    </citation>
    <scope>NUCLEOTIDE SEQUENCE [LARGE SCALE GENOMIC DNA]</scope>
</reference>
<keyword evidence="2" id="KW-0378">Hydrolase</keyword>
<dbReference type="SUPFAM" id="SSF55811">
    <property type="entry name" value="Nudix"/>
    <property type="match status" value="1"/>
</dbReference>
<dbReference type="GO" id="GO:0016787">
    <property type="term" value="F:hydrolase activity"/>
    <property type="evidence" value="ECO:0007669"/>
    <property type="project" value="UniProtKB-KW"/>
</dbReference>